<evidence type="ECO:0000256" key="1">
    <source>
        <dbReference type="ARBA" id="ARBA00022448"/>
    </source>
</evidence>
<keyword evidence="3 5" id="KW-0067">ATP-binding</keyword>
<protein>
    <submittedName>
        <fullName evidence="5">ABC transporter ATP-binding protein</fullName>
    </submittedName>
</protein>
<sequence>MPGSVHPTSERDVVLEVRALTKRFGGLVAVDHVSFHAHQHEILSIIGPNGAGKSTIFKLMTGAHRPTSGRVLFEGKDITGQPAHLVARQGVVRTFQETTIFREMTARENVVIAHHLRARATAVGILLNSPRARGEAAAFRESADEILEYLGLGRVKHERARSLPHGHLRGLGIAIALAADPKVLLLDEPFTGMHTEETDRAVEMVRGIRDRGVTVLLVEHDIRAVMRISDRIIVLNFGRMIAEGPPRQIQRDEAVIEAYLGREDEALGV</sequence>
<dbReference type="InterPro" id="IPR027417">
    <property type="entry name" value="P-loop_NTPase"/>
</dbReference>
<dbReference type="InterPro" id="IPR003593">
    <property type="entry name" value="AAA+_ATPase"/>
</dbReference>
<keyword evidence="1" id="KW-0813">Transport</keyword>
<dbReference type="InterPro" id="IPR051120">
    <property type="entry name" value="ABC_AA/LPS_Transport"/>
</dbReference>
<dbReference type="GO" id="GO:0005524">
    <property type="term" value="F:ATP binding"/>
    <property type="evidence" value="ECO:0007669"/>
    <property type="project" value="UniProtKB-KW"/>
</dbReference>
<feature type="domain" description="ABC transporter" evidence="4">
    <location>
        <begin position="15"/>
        <end position="262"/>
    </location>
</feature>
<dbReference type="InterPro" id="IPR032823">
    <property type="entry name" value="BCA_ABC_TP_C"/>
</dbReference>
<reference evidence="5 6" key="1">
    <citation type="journal article" date="2019" name="Nat. Microbiol.">
        <title>Mediterranean grassland soil C-N compound turnover is dependent on rainfall and depth, and is mediated by genomically divergent microorganisms.</title>
        <authorList>
            <person name="Diamond S."/>
            <person name="Andeer P.F."/>
            <person name="Li Z."/>
            <person name="Crits-Christoph A."/>
            <person name="Burstein D."/>
            <person name="Anantharaman K."/>
            <person name="Lane K.R."/>
            <person name="Thomas B.C."/>
            <person name="Pan C."/>
            <person name="Northen T.R."/>
            <person name="Banfield J.F."/>
        </authorList>
    </citation>
    <scope>NUCLEOTIDE SEQUENCE [LARGE SCALE GENOMIC DNA]</scope>
    <source>
        <strain evidence="5">NP_7</strain>
    </source>
</reference>
<organism evidence="5 6">
    <name type="scientific">Candidatus Segetimicrobium genomatis</name>
    <dbReference type="NCBI Taxonomy" id="2569760"/>
    <lineage>
        <taxon>Bacteria</taxon>
        <taxon>Bacillati</taxon>
        <taxon>Candidatus Sysuimicrobiota</taxon>
        <taxon>Candidatus Sysuimicrobiia</taxon>
        <taxon>Candidatus Sysuimicrobiales</taxon>
        <taxon>Candidatus Segetimicrobiaceae</taxon>
        <taxon>Candidatus Segetimicrobium</taxon>
    </lineage>
</organism>
<evidence type="ECO:0000313" key="5">
    <source>
        <dbReference type="EMBL" id="TMI76437.1"/>
    </source>
</evidence>
<dbReference type="PROSITE" id="PS50893">
    <property type="entry name" value="ABC_TRANSPORTER_2"/>
    <property type="match status" value="1"/>
</dbReference>
<dbReference type="CDD" id="cd03219">
    <property type="entry name" value="ABC_Mj1267_LivG_branched"/>
    <property type="match status" value="1"/>
</dbReference>
<dbReference type="SMART" id="SM00382">
    <property type="entry name" value="AAA"/>
    <property type="match status" value="1"/>
</dbReference>
<keyword evidence="2" id="KW-0547">Nucleotide-binding</keyword>
<accession>A0A537IYV4</accession>
<dbReference type="GO" id="GO:0005886">
    <property type="term" value="C:plasma membrane"/>
    <property type="evidence" value="ECO:0007669"/>
    <property type="project" value="TreeGrafter"/>
</dbReference>
<dbReference type="SUPFAM" id="SSF52540">
    <property type="entry name" value="P-loop containing nucleoside triphosphate hydrolases"/>
    <property type="match status" value="1"/>
</dbReference>
<dbReference type="Proteomes" id="UP000320048">
    <property type="component" value="Unassembled WGS sequence"/>
</dbReference>
<dbReference type="Pfam" id="PF00005">
    <property type="entry name" value="ABC_tran"/>
    <property type="match status" value="1"/>
</dbReference>
<dbReference type="AlphaFoldDB" id="A0A537IYV4"/>
<comment type="caution">
    <text evidence="5">The sequence shown here is derived from an EMBL/GenBank/DDBJ whole genome shotgun (WGS) entry which is preliminary data.</text>
</comment>
<evidence type="ECO:0000256" key="2">
    <source>
        <dbReference type="ARBA" id="ARBA00022741"/>
    </source>
</evidence>
<dbReference type="Pfam" id="PF12399">
    <property type="entry name" value="BCA_ABC_TP_C"/>
    <property type="match status" value="1"/>
</dbReference>
<evidence type="ECO:0000256" key="3">
    <source>
        <dbReference type="ARBA" id="ARBA00022840"/>
    </source>
</evidence>
<dbReference type="GO" id="GO:0016887">
    <property type="term" value="F:ATP hydrolysis activity"/>
    <property type="evidence" value="ECO:0007669"/>
    <property type="project" value="InterPro"/>
</dbReference>
<name>A0A537IYV4_9BACT</name>
<dbReference type="EMBL" id="VBAO01000513">
    <property type="protein sequence ID" value="TMI76437.1"/>
    <property type="molecule type" value="Genomic_DNA"/>
</dbReference>
<gene>
    <name evidence="5" type="ORF">E6H04_15020</name>
</gene>
<proteinExistence type="predicted"/>
<evidence type="ECO:0000313" key="6">
    <source>
        <dbReference type="Proteomes" id="UP000320048"/>
    </source>
</evidence>
<dbReference type="FunFam" id="3.40.50.300:FF:000421">
    <property type="entry name" value="Branched-chain amino acid ABC transporter ATP-binding protein"/>
    <property type="match status" value="1"/>
</dbReference>
<dbReference type="PANTHER" id="PTHR45772">
    <property type="entry name" value="CONSERVED COMPONENT OF ABC TRANSPORTER FOR NATURAL AMINO ACIDS-RELATED"/>
    <property type="match status" value="1"/>
</dbReference>
<dbReference type="InterPro" id="IPR003439">
    <property type="entry name" value="ABC_transporter-like_ATP-bd"/>
</dbReference>
<evidence type="ECO:0000259" key="4">
    <source>
        <dbReference type="PROSITE" id="PS50893"/>
    </source>
</evidence>
<dbReference type="Gene3D" id="3.40.50.300">
    <property type="entry name" value="P-loop containing nucleotide triphosphate hydrolases"/>
    <property type="match status" value="1"/>
</dbReference>